<sequence>MHTNLAGAAGGRTGTTVYFKQGKGNCAMSALGFMVCGSLAQVKDIETLKAKGGK</sequence>
<proteinExistence type="predicted"/>
<dbReference type="AlphaFoldDB" id="A0A6M3MGM2"/>
<dbReference type="EMBL" id="MT143866">
    <property type="protein sequence ID" value="QJB03952.1"/>
    <property type="molecule type" value="Genomic_DNA"/>
</dbReference>
<protein>
    <submittedName>
        <fullName evidence="1">Uncharacterized protein</fullName>
    </submittedName>
</protein>
<evidence type="ECO:0000313" key="1">
    <source>
        <dbReference type="EMBL" id="QJB03952.1"/>
    </source>
</evidence>
<gene>
    <name evidence="1" type="ORF">MM171B00522_0032</name>
</gene>
<name>A0A6M3MGM2_9ZZZZ</name>
<accession>A0A6M3MGM2</accession>
<reference evidence="1" key="1">
    <citation type="submission" date="2020-03" db="EMBL/GenBank/DDBJ databases">
        <title>The deep terrestrial virosphere.</title>
        <authorList>
            <person name="Holmfeldt K."/>
            <person name="Nilsson E."/>
            <person name="Simone D."/>
            <person name="Lopez-Fernandez M."/>
            <person name="Wu X."/>
            <person name="de Brujin I."/>
            <person name="Lundin D."/>
            <person name="Andersson A."/>
            <person name="Bertilsson S."/>
            <person name="Dopson M."/>
        </authorList>
    </citation>
    <scope>NUCLEOTIDE SEQUENCE</scope>
    <source>
        <strain evidence="1">MM171B00522</strain>
    </source>
</reference>
<organism evidence="1">
    <name type="scientific">viral metagenome</name>
    <dbReference type="NCBI Taxonomy" id="1070528"/>
    <lineage>
        <taxon>unclassified sequences</taxon>
        <taxon>metagenomes</taxon>
        <taxon>organismal metagenomes</taxon>
    </lineage>
</organism>